<comment type="caution">
    <text evidence="1">The sequence shown here is derived from an EMBL/GenBank/DDBJ whole genome shotgun (WGS) entry which is preliminary data.</text>
</comment>
<reference evidence="1" key="1">
    <citation type="submission" date="2019-08" db="EMBL/GenBank/DDBJ databases">
        <authorList>
            <person name="Kucharzyk K."/>
            <person name="Murdoch R.W."/>
            <person name="Higgins S."/>
            <person name="Loffler F."/>
        </authorList>
    </citation>
    <scope>NUCLEOTIDE SEQUENCE</scope>
</reference>
<dbReference type="InterPro" id="IPR021888">
    <property type="entry name" value="DUF3499"/>
</dbReference>
<evidence type="ECO:0000313" key="1">
    <source>
        <dbReference type="EMBL" id="MPN06499.1"/>
    </source>
</evidence>
<dbReference type="Pfam" id="PF12005">
    <property type="entry name" value="DUF3499"/>
    <property type="match status" value="1"/>
</dbReference>
<proteinExistence type="predicted"/>
<name>A0A645EZ85_9ZZZZ</name>
<evidence type="ECO:0008006" key="2">
    <source>
        <dbReference type="Google" id="ProtNLM"/>
    </source>
</evidence>
<sequence length="124" mass="13225">MNRQCTRSGCKGRAVATLTYVYADSTAVLGPLALQATPGCYDLCATHASKMTVPQGWEVIRLAEPDTLVPEPDEDDLLALANAVREVGLSDSPNSGPQPGNPDSVVELGRRGHLRVIADAQRRI</sequence>
<organism evidence="1">
    <name type="scientific">bioreactor metagenome</name>
    <dbReference type="NCBI Taxonomy" id="1076179"/>
    <lineage>
        <taxon>unclassified sequences</taxon>
        <taxon>metagenomes</taxon>
        <taxon>ecological metagenomes</taxon>
    </lineage>
</organism>
<gene>
    <name evidence="1" type="ORF">SDC9_153755</name>
</gene>
<protein>
    <recommendedName>
        <fullName evidence="2">DUF3499 domain-containing protein</fullName>
    </recommendedName>
</protein>
<dbReference type="AlphaFoldDB" id="A0A645EZ85"/>
<dbReference type="EMBL" id="VSSQ01052403">
    <property type="protein sequence ID" value="MPN06499.1"/>
    <property type="molecule type" value="Genomic_DNA"/>
</dbReference>
<accession>A0A645EZ85</accession>